<keyword evidence="7" id="KW-1185">Reference proteome</keyword>
<feature type="transmembrane region" description="Helical" evidence="5">
    <location>
        <begin position="261"/>
        <end position="282"/>
    </location>
</feature>
<dbReference type="PROSITE" id="PS00216">
    <property type="entry name" value="SUGAR_TRANSPORT_1"/>
    <property type="match status" value="1"/>
</dbReference>
<feature type="transmembrane region" description="Helical" evidence="5">
    <location>
        <begin position="82"/>
        <end position="103"/>
    </location>
</feature>
<dbReference type="PANTHER" id="PTHR23530:SF1">
    <property type="entry name" value="PERMEASE, MAJOR FACILITATOR SUPERFAMILY-RELATED"/>
    <property type="match status" value="1"/>
</dbReference>
<keyword evidence="4 5" id="KW-0472">Membrane</keyword>
<dbReference type="GO" id="GO:0022857">
    <property type="term" value="F:transmembrane transporter activity"/>
    <property type="evidence" value="ECO:0007669"/>
    <property type="project" value="InterPro"/>
</dbReference>
<evidence type="ECO:0000256" key="4">
    <source>
        <dbReference type="ARBA" id="ARBA00023136"/>
    </source>
</evidence>
<evidence type="ECO:0000256" key="5">
    <source>
        <dbReference type="SAM" id="Phobius"/>
    </source>
</evidence>
<comment type="subcellular location">
    <subcellularLocation>
        <location evidence="1">Membrane</location>
        <topology evidence="1">Multi-pass membrane protein</topology>
    </subcellularLocation>
</comment>
<accession>C0QMC5</accession>
<dbReference type="HOGENOM" id="CLU_603733_0_0_7"/>
<evidence type="ECO:0000256" key="2">
    <source>
        <dbReference type="ARBA" id="ARBA00022692"/>
    </source>
</evidence>
<feature type="transmembrane region" description="Helical" evidence="5">
    <location>
        <begin position="333"/>
        <end position="352"/>
    </location>
</feature>
<feature type="transmembrane region" description="Helical" evidence="5">
    <location>
        <begin position="390"/>
        <end position="412"/>
    </location>
</feature>
<keyword evidence="3 5" id="KW-1133">Transmembrane helix</keyword>
<dbReference type="AlphaFoldDB" id="C0QMC5"/>
<dbReference type="PANTHER" id="PTHR23530">
    <property type="entry name" value="TRANSPORT PROTEIN-RELATED"/>
    <property type="match status" value="1"/>
</dbReference>
<reference evidence="6 7" key="1">
    <citation type="journal article" date="2009" name="Environ. Microbiol.">
        <title>Genome sequence of Desulfobacterium autotrophicum HRM2, a marine sulfate reducer oxidizing organic carbon completely to carbon dioxide.</title>
        <authorList>
            <person name="Strittmatter A.W."/>
            <person name="Liesegang H."/>
            <person name="Rabus R."/>
            <person name="Decker I."/>
            <person name="Amann J."/>
            <person name="Andres S."/>
            <person name="Henne A."/>
            <person name="Fricke W.F."/>
            <person name="Martinez-Arias R."/>
            <person name="Bartels D."/>
            <person name="Goesmann A."/>
            <person name="Krause L."/>
            <person name="Puehler A."/>
            <person name="Klenk H.P."/>
            <person name="Richter M."/>
            <person name="Schuler M."/>
            <person name="Gloeckner F.O."/>
            <person name="Meyerdierks A."/>
            <person name="Gottschalk G."/>
            <person name="Amann R."/>
        </authorList>
    </citation>
    <scope>NUCLEOTIDE SEQUENCE [LARGE SCALE GENOMIC DNA]</scope>
    <source>
        <strain evidence="7">ATCC 43914 / DSM 3382 / HRM2</strain>
    </source>
</reference>
<evidence type="ECO:0008006" key="8">
    <source>
        <dbReference type="Google" id="ProtNLM"/>
    </source>
</evidence>
<feature type="transmembrane region" description="Helical" evidence="5">
    <location>
        <begin position="358"/>
        <end position="378"/>
    </location>
</feature>
<protein>
    <recommendedName>
        <fullName evidence="8">MFS transporter</fullName>
    </recommendedName>
</protein>
<dbReference type="STRING" id="177437.HRM2_33670"/>
<dbReference type="GO" id="GO:0016020">
    <property type="term" value="C:membrane"/>
    <property type="evidence" value="ECO:0007669"/>
    <property type="project" value="UniProtKB-SubCell"/>
</dbReference>
<dbReference type="KEGG" id="dat:HRM2_33670"/>
<dbReference type="InterPro" id="IPR053160">
    <property type="entry name" value="MFS_DHA3_Transporter"/>
</dbReference>
<name>C0QMC5_DESAH</name>
<dbReference type="eggNOG" id="COG2814">
    <property type="taxonomic scope" value="Bacteria"/>
</dbReference>
<dbReference type="Proteomes" id="UP000000442">
    <property type="component" value="Chromosome"/>
</dbReference>
<dbReference type="InterPro" id="IPR036259">
    <property type="entry name" value="MFS_trans_sf"/>
</dbReference>
<keyword evidence="2 5" id="KW-0812">Transmembrane</keyword>
<evidence type="ECO:0000313" key="6">
    <source>
        <dbReference type="EMBL" id="ACN16442.1"/>
    </source>
</evidence>
<evidence type="ECO:0000256" key="3">
    <source>
        <dbReference type="ARBA" id="ARBA00022989"/>
    </source>
</evidence>
<organism evidence="6 7">
    <name type="scientific">Desulforapulum autotrophicum (strain ATCC 43914 / DSM 3382 / VKM B-1955 / HRM2)</name>
    <name type="common">Desulfobacterium autotrophicum</name>
    <dbReference type="NCBI Taxonomy" id="177437"/>
    <lineage>
        <taxon>Bacteria</taxon>
        <taxon>Pseudomonadati</taxon>
        <taxon>Thermodesulfobacteriota</taxon>
        <taxon>Desulfobacteria</taxon>
        <taxon>Desulfobacterales</taxon>
        <taxon>Desulfobacteraceae</taxon>
        <taxon>Desulforapulum</taxon>
    </lineage>
</organism>
<dbReference type="OrthoDB" id="9816124at2"/>
<feature type="transmembrane region" description="Helical" evidence="5">
    <location>
        <begin position="199"/>
        <end position="218"/>
    </location>
</feature>
<proteinExistence type="predicted"/>
<dbReference type="Gene3D" id="1.20.1250.20">
    <property type="entry name" value="MFS general substrate transporter like domains"/>
    <property type="match status" value="1"/>
</dbReference>
<dbReference type="SUPFAM" id="SSF103473">
    <property type="entry name" value="MFS general substrate transporter"/>
    <property type="match status" value="1"/>
</dbReference>
<gene>
    <name evidence="6" type="ordered locus">HRM2_33670</name>
</gene>
<evidence type="ECO:0000256" key="1">
    <source>
        <dbReference type="ARBA" id="ARBA00004141"/>
    </source>
</evidence>
<feature type="transmembrane region" description="Helical" evidence="5">
    <location>
        <begin position="302"/>
        <end position="321"/>
    </location>
</feature>
<dbReference type="InterPro" id="IPR011701">
    <property type="entry name" value="MFS"/>
</dbReference>
<sequence>MTTPQPLKKNISPFAIPDVRRFIAFRVLFNSRFYYPVFTILFLDFGLTVAQFSILNAVWAATIVLLEVPSGALADVIGRKRLLVFASAVMVVEVGIISFIPLLSPRVTFIVFLVNRILSGFAEAAASGADEALAYDALTARGNPQEWGRVLDYMTRFKAVGFIVAMTLGAAVYDPRLVQRLCDFAGFDLVVSQSVTMRFPLYLTFVLALGCLWVTLGMTNDSVTDQTRETPDNNPGSKDVSATGIQSLVQAFRITLEGGRWIIGTWFVLWVMLFGMLFDGVIRMTTTLSSQYYRLVNIPESLFGILGSTVAILGIFIPRLALKIAETRPPRDALALTAFLALVGLWTMNFFWSYLGIIPALITSSAMYFNGFFISYYLNRETASKNRATVLSFKGLIYNVSYGVLGVAYALVLKTHRAALESVSMGVVDSVAMENQVFVDVFVCFPLVFMAGLTVMVLFSFLTFKKKSS</sequence>
<dbReference type="RefSeq" id="WP_015905204.1">
    <property type="nucleotide sequence ID" value="NC_012108.1"/>
</dbReference>
<dbReference type="Pfam" id="PF07690">
    <property type="entry name" value="MFS_1"/>
    <property type="match status" value="1"/>
</dbReference>
<feature type="transmembrane region" description="Helical" evidence="5">
    <location>
        <begin position="437"/>
        <end position="464"/>
    </location>
</feature>
<evidence type="ECO:0000313" key="7">
    <source>
        <dbReference type="Proteomes" id="UP000000442"/>
    </source>
</evidence>
<dbReference type="InterPro" id="IPR005829">
    <property type="entry name" value="Sugar_transporter_CS"/>
</dbReference>
<dbReference type="EMBL" id="CP001087">
    <property type="protein sequence ID" value="ACN16442.1"/>
    <property type="molecule type" value="Genomic_DNA"/>
</dbReference>
<feature type="transmembrane region" description="Helical" evidence="5">
    <location>
        <begin position="33"/>
        <end position="52"/>
    </location>
</feature>